<name>A0ABS9SZ05_9ACTN</name>
<reference evidence="10" key="1">
    <citation type="submission" date="2022-03" db="EMBL/GenBank/DDBJ databases">
        <authorList>
            <person name="Santos J.D.N."/>
            <person name="Kallscheuer N."/>
            <person name="Jogler C."/>
            <person name="Lage O.M."/>
        </authorList>
    </citation>
    <scope>NUCLEOTIDE SEQUENCE</scope>
    <source>
        <strain evidence="10">M600PL45_2</strain>
    </source>
</reference>
<evidence type="ECO:0000256" key="4">
    <source>
        <dbReference type="ARBA" id="ARBA00022729"/>
    </source>
</evidence>
<dbReference type="Pfam" id="PF03777">
    <property type="entry name" value="ChpA-C"/>
    <property type="match status" value="1"/>
</dbReference>
<feature type="signal peptide" evidence="8">
    <location>
        <begin position="1"/>
        <end position="23"/>
    </location>
</feature>
<dbReference type="EMBL" id="JAKWJU010000002">
    <property type="protein sequence ID" value="MCH6161502.1"/>
    <property type="molecule type" value="Genomic_DNA"/>
</dbReference>
<dbReference type="Proteomes" id="UP001166784">
    <property type="component" value="Unassembled WGS sequence"/>
</dbReference>
<evidence type="ECO:0000256" key="8">
    <source>
        <dbReference type="SAM" id="SignalP"/>
    </source>
</evidence>
<keyword evidence="11" id="KW-1185">Reference proteome</keyword>
<organism evidence="10 11">
    <name type="scientific">Streptomyces marispadix</name>
    <dbReference type="NCBI Taxonomy" id="2922868"/>
    <lineage>
        <taxon>Bacteria</taxon>
        <taxon>Bacillati</taxon>
        <taxon>Actinomycetota</taxon>
        <taxon>Actinomycetes</taxon>
        <taxon>Kitasatosporales</taxon>
        <taxon>Streptomycetaceae</taxon>
        <taxon>Streptomyces</taxon>
    </lineage>
</organism>
<sequence>MRVRNVLVATAFAAAAVVGGAGAAAADSPIATGSANQPSGVLSGNVVQVPINAPINACGNTADVIGVQNPAVGNACQAR</sequence>
<dbReference type="InterPro" id="IPR005528">
    <property type="entry name" value="ChpA-H"/>
</dbReference>
<dbReference type="RefSeq" id="WP_241059984.1">
    <property type="nucleotide sequence ID" value="NZ_JAKWJU010000002.1"/>
</dbReference>
<dbReference type="PROSITE" id="PS51884">
    <property type="entry name" value="CHAPLIN"/>
    <property type="match status" value="1"/>
</dbReference>
<evidence type="ECO:0000256" key="2">
    <source>
        <dbReference type="ARBA" id="ARBA00022512"/>
    </source>
</evidence>
<evidence type="ECO:0000313" key="10">
    <source>
        <dbReference type="EMBL" id="MCH6161502.1"/>
    </source>
</evidence>
<evidence type="ECO:0000256" key="6">
    <source>
        <dbReference type="ARBA" id="ARBA00023087"/>
    </source>
</evidence>
<protein>
    <submittedName>
        <fullName evidence="10">Chaplin</fullName>
    </submittedName>
</protein>
<keyword evidence="2" id="KW-0134">Cell wall</keyword>
<evidence type="ECO:0000256" key="5">
    <source>
        <dbReference type="ARBA" id="ARBA00022889"/>
    </source>
</evidence>
<evidence type="ECO:0000259" key="9">
    <source>
        <dbReference type="PROSITE" id="PS51884"/>
    </source>
</evidence>
<keyword evidence="3" id="KW-0964">Secreted</keyword>
<comment type="subcellular location">
    <subcellularLocation>
        <location evidence="1">Secreted</location>
        <location evidence="1">Cell wall</location>
    </subcellularLocation>
</comment>
<comment type="caution">
    <text evidence="10">The sequence shown here is derived from an EMBL/GenBank/DDBJ whole genome shotgun (WGS) entry which is preliminary data.</text>
</comment>
<keyword evidence="5" id="KW-0130">Cell adhesion</keyword>
<evidence type="ECO:0000256" key="1">
    <source>
        <dbReference type="ARBA" id="ARBA00004191"/>
    </source>
</evidence>
<accession>A0ABS9SZ05</accession>
<feature type="domain" description="Chaplin" evidence="9">
    <location>
        <begin position="38"/>
        <end position="78"/>
    </location>
</feature>
<reference evidence="10" key="2">
    <citation type="journal article" date="2023" name="Int. J. Syst. Evol. Microbiol.">
        <title>Streptomyces marispadix sp. nov., isolated from marine beach sediment of the Northern Coast of Portugal.</title>
        <authorList>
            <person name="dos Santos J.D.N."/>
            <person name="Vitorino I.R."/>
            <person name="Kallscheuer N."/>
            <person name="Srivastava A."/>
            <person name="Krautwurst S."/>
            <person name="Marz M."/>
            <person name="Jogler C."/>
            <person name="Lobo Da Cunha A."/>
            <person name="Catita J."/>
            <person name="Goncalves H."/>
            <person name="Gonzalez I."/>
            <person name="Reyes F."/>
            <person name="Lage O.M."/>
        </authorList>
    </citation>
    <scope>NUCLEOTIDE SEQUENCE</scope>
    <source>
        <strain evidence="10">M600PL45_2</strain>
    </source>
</reference>
<keyword evidence="4 8" id="KW-0732">Signal</keyword>
<gene>
    <name evidence="10" type="ORF">MMA15_14195</name>
</gene>
<evidence type="ECO:0000256" key="3">
    <source>
        <dbReference type="ARBA" id="ARBA00022525"/>
    </source>
</evidence>
<evidence type="ECO:0000313" key="11">
    <source>
        <dbReference type="Proteomes" id="UP001166784"/>
    </source>
</evidence>
<keyword evidence="6 7" id="KW-0034">Amyloid</keyword>
<feature type="chain" id="PRO_5046269708" evidence="8">
    <location>
        <begin position="24"/>
        <end position="79"/>
    </location>
</feature>
<evidence type="ECO:0000256" key="7">
    <source>
        <dbReference type="PROSITE-ProRule" id="PRU01232"/>
    </source>
</evidence>
<proteinExistence type="predicted"/>